<sequence length="366" mass="41466">MAATAQHDPAITKLWLRTYDEPGFIYRSVSTRPPRDCTPEEIPVIDLGRMFGDITDRRKLASEILHAAETSGFFYIKNHGVPESAIAGVHQEANKFFHLPDEVKLSVKADPAVSFYGYQGPGTRRVVPEAATDRRESFNFHYEPRFDPLHQGHLADIPEDVREHIPKDSYIWNDIGLPDFQTELTAYWQNCLALARRLVRILALGLDLPEDYFDRVTTYPGGDLTINFYPGHGDRPAERQGEVELNAHTDLQILTLLWQSEGRGLQILNPQNEWIFAPPIPGTFVVNIGDFLMRLTNDRLKSTVHRVKQNGKDDRYSFAFFFGFNFNEKCGVVPTCVSESNPAKYQPATCGELIAKRLAAVQQSET</sequence>
<dbReference type="InterPro" id="IPR050231">
    <property type="entry name" value="Iron_ascorbate_oxido_reductase"/>
</dbReference>
<dbReference type="InterPro" id="IPR044861">
    <property type="entry name" value="IPNS-like_FE2OG_OXY"/>
</dbReference>
<evidence type="ECO:0000313" key="4">
    <source>
        <dbReference type="EMBL" id="KAJ9144005.1"/>
    </source>
</evidence>
<proteinExistence type="inferred from homology"/>
<dbReference type="InterPro" id="IPR026992">
    <property type="entry name" value="DIOX_N"/>
</dbReference>
<feature type="domain" description="Fe2OG dioxygenase" evidence="3">
    <location>
        <begin position="216"/>
        <end position="324"/>
    </location>
</feature>
<gene>
    <name evidence="4" type="ORF">NKR19_g6585</name>
</gene>
<dbReference type="Proteomes" id="UP001174691">
    <property type="component" value="Unassembled WGS sequence"/>
</dbReference>
<dbReference type="Gene3D" id="2.60.120.330">
    <property type="entry name" value="B-lactam Antibiotic, Isopenicillin N Synthase, Chain"/>
    <property type="match status" value="1"/>
</dbReference>
<keyword evidence="2" id="KW-0479">Metal-binding</keyword>
<dbReference type="InterPro" id="IPR005123">
    <property type="entry name" value="Oxoglu/Fe-dep_dioxygenase_dom"/>
</dbReference>
<dbReference type="AlphaFoldDB" id="A0AA38RWZ5"/>
<dbReference type="PROSITE" id="PS51471">
    <property type="entry name" value="FE2OG_OXY"/>
    <property type="match status" value="1"/>
</dbReference>
<protein>
    <submittedName>
        <fullName evidence="4">Clavaminate synthase-like protein</fullName>
    </submittedName>
</protein>
<name>A0AA38RWZ5_9PEZI</name>
<reference evidence="4" key="1">
    <citation type="submission" date="2022-07" db="EMBL/GenBank/DDBJ databases">
        <title>Fungi with potential for degradation of polypropylene.</title>
        <authorList>
            <person name="Gostincar C."/>
        </authorList>
    </citation>
    <scope>NUCLEOTIDE SEQUENCE</scope>
    <source>
        <strain evidence="4">EXF-13287</strain>
    </source>
</reference>
<evidence type="ECO:0000259" key="3">
    <source>
        <dbReference type="PROSITE" id="PS51471"/>
    </source>
</evidence>
<evidence type="ECO:0000256" key="2">
    <source>
        <dbReference type="RuleBase" id="RU003682"/>
    </source>
</evidence>
<dbReference type="PANTHER" id="PTHR47990">
    <property type="entry name" value="2-OXOGLUTARATE (2OG) AND FE(II)-DEPENDENT OXYGENASE SUPERFAMILY PROTEIN-RELATED"/>
    <property type="match status" value="1"/>
</dbReference>
<keyword evidence="2" id="KW-0408">Iron</keyword>
<dbReference type="GO" id="GO:0016491">
    <property type="term" value="F:oxidoreductase activity"/>
    <property type="evidence" value="ECO:0007669"/>
    <property type="project" value="UniProtKB-KW"/>
</dbReference>
<dbReference type="GO" id="GO:0046872">
    <property type="term" value="F:metal ion binding"/>
    <property type="evidence" value="ECO:0007669"/>
    <property type="project" value="UniProtKB-KW"/>
</dbReference>
<evidence type="ECO:0000313" key="5">
    <source>
        <dbReference type="Proteomes" id="UP001174691"/>
    </source>
</evidence>
<dbReference type="InterPro" id="IPR027443">
    <property type="entry name" value="IPNS-like_sf"/>
</dbReference>
<evidence type="ECO:0000256" key="1">
    <source>
        <dbReference type="ARBA" id="ARBA00008056"/>
    </source>
</evidence>
<dbReference type="Pfam" id="PF03171">
    <property type="entry name" value="2OG-FeII_Oxy"/>
    <property type="match status" value="1"/>
</dbReference>
<comment type="similarity">
    <text evidence="1 2">Belongs to the iron/ascorbate-dependent oxidoreductase family.</text>
</comment>
<accession>A0AA38RWZ5</accession>
<keyword evidence="5" id="KW-1185">Reference proteome</keyword>
<keyword evidence="2" id="KW-0560">Oxidoreductase</keyword>
<dbReference type="SUPFAM" id="SSF51197">
    <property type="entry name" value="Clavaminate synthase-like"/>
    <property type="match status" value="1"/>
</dbReference>
<organism evidence="4 5">
    <name type="scientific">Coniochaeta hoffmannii</name>
    <dbReference type="NCBI Taxonomy" id="91930"/>
    <lineage>
        <taxon>Eukaryota</taxon>
        <taxon>Fungi</taxon>
        <taxon>Dikarya</taxon>
        <taxon>Ascomycota</taxon>
        <taxon>Pezizomycotina</taxon>
        <taxon>Sordariomycetes</taxon>
        <taxon>Sordariomycetidae</taxon>
        <taxon>Coniochaetales</taxon>
        <taxon>Coniochaetaceae</taxon>
        <taxon>Coniochaeta</taxon>
    </lineage>
</organism>
<dbReference type="PRINTS" id="PR00682">
    <property type="entry name" value="IPNSYNTHASE"/>
</dbReference>
<dbReference type="GO" id="GO:0044283">
    <property type="term" value="P:small molecule biosynthetic process"/>
    <property type="evidence" value="ECO:0007669"/>
    <property type="project" value="UniProtKB-ARBA"/>
</dbReference>
<dbReference type="EMBL" id="JANBVN010000104">
    <property type="protein sequence ID" value="KAJ9144005.1"/>
    <property type="molecule type" value="Genomic_DNA"/>
</dbReference>
<dbReference type="Pfam" id="PF14226">
    <property type="entry name" value="DIOX_N"/>
    <property type="match status" value="1"/>
</dbReference>
<comment type="caution">
    <text evidence="4">The sequence shown here is derived from an EMBL/GenBank/DDBJ whole genome shotgun (WGS) entry which is preliminary data.</text>
</comment>